<dbReference type="OrthoDB" id="2919307at2"/>
<dbReference type="eggNOG" id="ENOG50338YW">
    <property type="taxonomic scope" value="Bacteria"/>
</dbReference>
<organism evidence="1 2">
    <name type="scientific">Bacillus zhangzhouensis</name>
    <dbReference type="NCBI Taxonomy" id="1178540"/>
    <lineage>
        <taxon>Bacteria</taxon>
        <taxon>Bacillati</taxon>
        <taxon>Bacillota</taxon>
        <taxon>Bacilli</taxon>
        <taxon>Bacillales</taxon>
        <taxon>Bacillaceae</taxon>
        <taxon>Bacillus</taxon>
    </lineage>
</organism>
<sequence>MQTTTILRVIIQDERSNHYPYFRQYCVKKEQGLRKEALKVLHSFIEEMKKNDFETQRVFVAWLFEWIEQFEDDHHLLVFPLVNGLINPVLEEWEKVDPVDVRPYRWQGLFVPQGESLPYLLKAIELGGSEEQRVIVQICETYLSALWYSFHHIHEDLYLSTFEMDQERIQGIEDVMMLIQDEKTRTYYQKQAVYYAQLLSDWIEFQQTETSGFMKWCAELEKPYEWVKAFYYRQ</sequence>
<dbReference type="Proteomes" id="UP000028091">
    <property type="component" value="Unassembled WGS sequence"/>
</dbReference>
<reference evidence="1 2" key="1">
    <citation type="submission" date="2012-09" db="EMBL/GenBank/DDBJ databases">
        <title>Genome Sequence of Bacillus sp. DW5-4.</title>
        <authorList>
            <person name="Lai Q."/>
            <person name="Liu Y."/>
            <person name="Shao Z."/>
        </authorList>
    </citation>
    <scope>NUCLEOTIDE SEQUENCE [LARGE SCALE GENOMIC DNA]</scope>
    <source>
        <strain evidence="1 2">DW5-4</strain>
    </source>
</reference>
<dbReference type="RefSeq" id="WP_051691139.1">
    <property type="nucleotide sequence ID" value="NZ_JBCMYH010000002.1"/>
</dbReference>
<dbReference type="EMBL" id="JOTP01000010">
    <property type="protein sequence ID" value="KEP26454.1"/>
    <property type="molecule type" value="Genomic_DNA"/>
</dbReference>
<evidence type="ECO:0000313" key="2">
    <source>
        <dbReference type="Proteomes" id="UP000028091"/>
    </source>
</evidence>
<gene>
    <name evidence="1" type="ORF">BA70_02705</name>
</gene>
<dbReference type="AlphaFoldDB" id="A0A081LB28"/>
<proteinExistence type="predicted"/>
<accession>A0A081LB28</accession>
<evidence type="ECO:0000313" key="1">
    <source>
        <dbReference type="EMBL" id="KEP26454.1"/>
    </source>
</evidence>
<protein>
    <submittedName>
        <fullName evidence="1">Uncharacterized protein</fullName>
    </submittedName>
</protein>
<keyword evidence="2" id="KW-1185">Reference proteome</keyword>
<name>A0A081LB28_9BACI</name>
<comment type="caution">
    <text evidence="1">The sequence shown here is derived from an EMBL/GenBank/DDBJ whole genome shotgun (WGS) entry which is preliminary data.</text>
</comment>